<dbReference type="Gene3D" id="1.20.120.1200">
    <property type="entry name" value="NADH-ubiquinone/plastoquinone oxidoreductase chain 6, subunit NuoJ"/>
    <property type="match status" value="1"/>
</dbReference>
<feature type="transmembrane region" description="Helical" evidence="13">
    <location>
        <begin position="57"/>
        <end position="77"/>
    </location>
</feature>
<name>A0A7W4KFQ1_9PROT</name>
<dbReference type="Pfam" id="PF00499">
    <property type="entry name" value="Oxidored_q3"/>
    <property type="match status" value="1"/>
</dbReference>
<evidence type="ECO:0000256" key="5">
    <source>
        <dbReference type="ARBA" id="ARBA00022692"/>
    </source>
</evidence>
<sequence>MSDLPFILFSLVAAWAAIMVVTRDIAVHALLYLVVVLLSLAGVFFALGAPFAAMLEIIIYAGAVMVLFVFVVMMLNLGQTDRDRERHWMAPGVWIGPTLLSGLLLIALCLTLRAMPPTTGSDTLAPIGPQTVGILLYGPYVLSVELASFLLLAGLVSAFHIGRDTRATGVNSGTATGDV</sequence>
<dbReference type="PANTHER" id="PTHR33269:SF17">
    <property type="entry name" value="NADH-UBIQUINONE OXIDOREDUCTASE CHAIN 6"/>
    <property type="match status" value="1"/>
</dbReference>
<keyword evidence="7" id="KW-1278">Translocase</keyword>
<keyword evidence="10 13" id="KW-0472">Membrane</keyword>
<dbReference type="InterPro" id="IPR001457">
    <property type="entry name" value="NADH_UbQ/plastoQ_OxRdtase_su6"/>
</dbReference>
<evidence type="ECO:0000256" key="7">
    <source>
        <dbReference type="ARBA" id="ARBA00022967"/>
    </source>
</evidence>
<feature type="transmembrane region" description="Helical" evidence="13">
    <location>
        <begin position="29"/>
        <end position="51"/>
    </location>
</feature>
<evidence type="ECO:0000256" key="4">
    <source>
        <dbReference type="ARBA" id="ARBA00022475"/>
    </source>
</evidence>
<accession>A0A7W4KFQ1</accession>
<evidence type="ECO:0000256" key="8">
    <source>
        <dbReference type="ARBA" id="ARBA00022989"/>
    </source>
</evidence>
<evidence type="ECO:0000256" key="6">
    <source>
        <dbReference type="ARBA" id="ARBA00022719"/>
    </source>
</evidence>
<keyword evidence="8 13" id="KW-1133">Transmembrane helix</keyword>
<evidence type="ECO:0000313" key="14">
    <source>
        <dbReference type="EMBL" id="MBB2206043.1"/>
    </source>
</evidence>
<keyword evidence="15" id="KW-1185">Reference proteome</keyword>
<proteinExistence type="inferred from homology"/>
<dbReference type="InterPro" id="IPR042106">
    <property type="entry name" value="Nuo/plastoQ_OxRdtase_6_NuoJ"/>
</dbReference>
<evidence type="ECO:0000256" key="10">
    <source>
        <dbReference type="ARBA" id="ARBA00023136"/>
    </source>
</evidence>
<evidence type="ECO:0000256" key="3">
    <source>
        <dbReference type="ARBA" id="ARBA00019907"/>
    </source>
</evidence>
<dbReference type="FunFam" id="1.20.120.1200:FF:000001">
    <property type="entry name" value="NADH-quinone oxidoreductase subunit J"/>
    <property type="match status" value="1"/>
</dbReference>
<dbReference type="Proteomes" id="UP000540556">
    <property type="component" value="Unassembled WGS sequence"/>
</dbReference>
<organism evidence="14 15">
    <name type="scientific">Gluconacetobacter takamatsuzukensis</name>
    <dbReference type="NCBI Taxonomy" id="1286190"/>
    <lineage>
        <taxon>Bacteria</taxon>
        <taxon>Pseudomonadati</taxon>
        <taxon>Pseudomonadota</taxon>
        <taxon>Alphaproteobacteria</taxon>
        <taxon>Acetobacterales</taxon>
        <taxon>Acetobacteraceae</taxon>
        <taxon>Gluconacetobacter</taxon>
    </lineage>
</organism>
<keyword evidence="6 13" id="KW-0874">Quinone</keyword>
<dbReference type="AlphaFoldDB" id="A0A7W4KFQ1"/>
<evidence type="ECO:0000256" key="9">
    <source>
        <dbReference type="ARBA" id="ARBA00023027"/>
    </source>
</evidence>
<evidence type="ECO:0000256" key="2">
    <source>
        <dbReference type="ARBA" id="ARBA00005698"/>
    </source>
</evidence>
<keyword evidence="5 13" id="KW-0812">Transmembrane</keyword>
<protein>
    <recommendedName>
        <fullName evidence="3 13">NADH-quinone oxidoreductase subunit J</fullName>
        <ecNumber evidence="13">7.1.1.-</ecNumber>
    </recommendedName>
</protein>
<comment type="subcellular location">
    <subcellularLocation>
        <location evidence="1 13">Cell membrane</location>
        <topology evidence="1 13">Multi-pass membrane protein</topology>
    </subcellularLocation>
</comment>
<dbReference type="EC" id="7.1.1.-" evidence="13"/>
<evidence type="ECO:0000313" key="15">
    <source>
        <dbReference type="Proteomes" id="UP000540556"/>
    </source>
</evidence>
<dbReference type="RefSeq" id="WP_182950586.1">
    <property type="nucleotide sequence ID" value="NZ_JABEQK010000011.1"/>
</dbReference>
<comment type="similarity">
    <text evidence="2 13">Belongs to the complex I subunit 6 family.</text>
</comment>
<keyword evidence="14" id="KW-0560">Oxidoreductase</keyword>
<dbReference type="GO" id="GO:0048038">
    <property type="term" value="F:quinone binding"/>
    <property type="evidence" value="ECO:0007669"/>
    <property type="project" value="UniProtKB-UniRule"/>
</dbReference>
<evidence type="ECO:0000256" key="12">
    <source>
        <dbReference type="ARBA" id="ARBA00047712"/>
    </source>
</evidence>
<dbReference type="EMBL" id="JABEQK010000011">
    <property type="protein sequence ID" value="MBB2206043.1"/>
    <property type="molecule type" value="Genomic_DNA"/>
</dbReference>
<dbReference type="GO" id="GO:0005886">
    <property type="term" value="C:plasma membrane"/>
    <property type="evidence" value="ECO:0007669"/>
    <property type="project" value="UniProtKB-SubCell"/>
</dbReference>
<evidence type="ECO:0000256" key="11">
    <source>
        <dbReference type="ARBA" id="ARBA00025811"/>
    </source>
</evidence>
<evidence type="ECO:0000256" key="1">
    <source>
        <dbReference type="ARBA" id="ARBA00004651"/>
    </source>
</evidence>
<feature type="transmembrane region" description="Helical" evidence="13">
    <location>
        <begin position="134"/>
        <end position="156"/>
    </location>
</feature>
<keyword evidence="9 13" id="KW-0520">NAD</keyword>
<dbReference type="NCBIfam" id="NF005162">
    <property type="entry name" value="PRK06638.1-1"/>
    <property type="match status" value="1"/>
</dbReference>
<comment type="subunit">
    <text evidence="11">Composed of 13 different subunits. Subunits NuoA, H, J, K, L, M, N constitute the membrane sector of the complex.</text>
</comment>
<evidence type="ECO:0000256" key="13">
    <source>
        <dbReference type="RuleBase" id="RU004429"/>
    </source>
</evidence>
<reference evidence="14 15" key="1">
    <citation type="submission" date="2020-04" db="EMBL/GenBank/DDBJ databases">
        <title>Description of novel Gluconacetobacter.</title>
        <authorList>
            <person name="Sombolestani A."/>
        </authorList>
    </citation>
    <scope>NUCLEOTIDE SEQUENCE [LARGE SCALE GENOMIC DNA]</scope>
    <source>
        <strain evidence="14 15">LMG 27800</strain>
    </source>
</reference>
<feature type="transmembrane region" description="Helical" evidence="13">
    <location>
        <begin position="89"/>
        <end position="114"/>
    </location>
</feature>
<keyword evidence="4 13" id="KW-1003">Cell membrane</keyword>
<dbReference type="GO" id="GO:0008137">
    <property type="term" value="F:NADH dehydrogenase (ubiquinone) activity"/>
    <property type="evidence" value="ECO:0007669"/>
    <property type="project" value="UniProtKB-UniRule"/>
</dbReference>
<feature type="transmembrane region" description="Helical" evidence="13">
    <location>
        <begin position="6"/>
        <end position="22"/>
    </location>
</feature>
<comment type="caution">
    <text evidence="14">The sequence shown here is derived from an EMBL/GenBank/DDBJ whole genome shotgun (WGS) entry which is preliminary data.</text>
</comment>
<dbReference type="PANTHER" id="PTHR33269">
    <property type="entry name" value="NADH-UBIQUINONE OXIDOREDUCTASE CHAIN 6"/>
    <property type="match status" value="1"/>
</dbReference>
<comment type="catalytic activity">
    <reaction evidence="12 13">
        <text>a quinone + NADH + 5 H(+)(in) = a quinol + NAD(+) + 4 H(+)(out)</text>
        <dbReference type="Rhea" id="RHEA:57888"/>
        <dbReference type="ChEBI" id="CHEBI:15378"/>
        <dbReference type="ChEBI" id="CHEBI:24646"/>
        <dbReference type="ChEBI" id="CHEBI:57540"/>
        <dbReference type="ChEBI" id="CHEBI:57945"/>
        <dbReference type="ChEBI" id="CHEBI:132124"/>
    </reaction>
</comment>
<gene>
    <name evidence="14" type="primary">nuoJ</name>
    <name evidence="14" type="ORF">HLH27_13600</name>
</gene>
<dbReference type="GO" id="GO:0016491">
    <property type="term" value="F:oxidoreductase activity"/>
    <property type="evidence" value="ECO:0007669"/>
    <property type="project" value="UniProtKB-KW"/>
</dbReference>
<comment type="function">
    <text evidence="13">NDH-1 shuttles electrons from NADH, via FMN and iron-sulfur (Fe-S) centers, to quinones in the respiratory chain. Couples the redox reaction to proton translocation (for every two electrons transferred, four hydrogen ions are translocated across the cytoplasmic membrane), and thus conserves the redox energy in a proton gradient.</text>
</comment>